<name>A0A9D4LXS9_DREPO</name>
<evidence type="ECO:0000256" key="1">
    <source>
        <dbReference type="SAM" id="MobiDB-lite"/>
    </source>
</evidence>
<feature type="compositionally biased region" description="Polar residues" evidence="1">
    <location>
        <begin position="57"/>
        <end position="73"/>
    </location>
</feature>
<feature type="compositionally biased region" description="Low complexity" evidence="1">
    <location>
        <begin position="46"/>
        <end position="56"/>
    </location>
</feature>
<protein>
    <submittedName>
        <fullName evidence="2">Uncharacterized protein</fullName>
    </submittedName>
</protein>
<reference evidence="2" key="2">
    <citation type="submission" date="2020-11" db="EMBL/GenBank/DDBJ databases">
        <authorList>
            <person name="McCartney M.A."/>
            <person name="Auch B."/>
            <person name="Kono T."/>
            <person name="Mallez S."/>
            <person name="Becker A."/>
            <person name="Gohl D.M."/>
            <person name="Silverstein K.A.T."/>
            <person name="Koren S."/>
            <person name="Bechman K.B."/>
            <person name="Herman A."/>
            <person name="Abrahante J.E."/>
            <person name="Garbe J."/>
        </authorList>
    </citation>
    <scope>NUCLEOTIDE SEQUENCE</scope>
    <source>
        <strain evidence="2">Duluth1</strain>
        <tissue evidence="2">Whole animal</tissue>
    </source>
</reference>
<reference evidence="2" key="1">
    <citation type="journal article" date="2019" name="bioRxiv">
        <title>The Genome of the Zebra Mussel, Dreissena polymorpha: A Resource for Invasive Species Research.</title>
        <authorList>
            <person name="McCartney M.A."/>
            <person name="Auch B."/>
            <person name="Kono T."/>
            <person name="Mallez S."/>
            <person name="Zhang Y."/>
            <person name="Obille A."/>
            <person name="Becker A."/>
            <person name="Abrahante J.E."/>
            <person name="Garbe J."/>
            <person name="Badalamenti J.P."/>
            <person name="Herman A."/>
            <person name="Mangelson H."/>
            <person name="Liachko I."/>
            <person name="Sullivan S."/>
            <person name="Sone E.D."/>
            <person name="Koren S."/>
            <person name="Silverstein K.A.T."/>
            <person name="Beckman K.B."/>
            <person name="Gohl D.M."/>
        </authorList>
    </citation>
    <scope>NUCLEOTIDE SEQUENCE</scope>
    <source>
        <strain evidence="2">Duluth1</strain>
        <tissue evidence="2">Whole animal</tissue>
    </source>
</reference>
<dbReference type="EMBL" id="JAIWYP010000002">
    <property type="protein sequence ID" value="KAH3867097.1"/>
    <property type="molecule type" value="Genomic_DNA"/>
</dbReference>
<feature type="region of interest" description="Disordered" evidence="1">
    <location>
        <begin position="43"/>
        <end position="73"/>
    </location>
</feature>
<organism evidence="2 3">
    <name type="scientific">Dreissena polymorpha</name>
    <name type="common">Zebra mussel</name>
    <name type="synonym">Mytilus polymorpha</name>
    <dbReference type="NCBI Taxonomy" id="45954"/>
    <lineage>
        <taxon>Eukaryota</taxon>
        <taxon>Metazoa</taxon>
        <taxon>Spiralia</taxon>
        <taxon>Lophotrochozoa</taxon>
        <taxon>Mollusca</taxon>
        <taxon>Bivalvia</taxon>
        <taxon>Autobranchia</taxon>
        <taxon>Heteroconchia</taxon>
        <taxon>Euheterodonta</taxon>
        <taxon>Imparidentia</taxon>
        <taxon>Neoheterodontei</taxon>
        <taxon>Myida</taxon>
        <taxon>Dreissenoidea</taxon>
        <taxon>Dreissenidae</taxon>
        <taxon>Dreissena</taxon>
    </lineage>
</organism>
<gene>
    <name evidence="2" type="ORF">DPMN_030222</name>
</gene>
<comment type="caution">
    <text evidence="2">The sequence shown here is derived from an EMBL/GenBank/DDBJ whole genome shotgun (WGS) entry which is preliminary data.</text>
</comment>
<evidence type="ECO:0000313" key="3">
    <source>
        <dbReference type="Proteomes" id="UP000828390"/>
    </source>
</evidence>
<dbReference type="Proteomes" id="UP000828390">
    <property type="component" value="Unassembled WGS sequence"/>
</dbReference>
<sequence length="128" mass="14028">MIANAINKGGQVAVHGSKIVNCDKYGHNNPISDKNSVNHFDTFGHNNPNSASSNANQVPYYQHNSKQDQQGRGQISEVVGKVIEVVDKVSEDVGKVTEAHRGVKVLVTMNESVNRSLSGLKRQWVEFV</sequence>
<proteinExistence type="predicted"/>
<keyword evidence="3" id="KW-1185">Reference proteome</keyword>
<accession>A0A9D4LXS9</accession>
<dbReference type="AlphaFoldDB" id="A0A9D4LXS9"/>
<evidence type="ECO:0000313" key="2">
    <source>
        <dbReference type="EMBL" id="KAH3867097.1"/>
    </source>
</evidence>